<gene>
    <name evidence="4" type="primary">LOC116297282</name>
</gene>
<dbReference type="RefSeq" id="XP_031561344.1">
    <property type="nucleotide sequence ID" value="XM_031705484.1"/>
</dbReference>
<keyword evidence="3" id="KW-1185">Reference proteome</keyword>
<feature type="region of interest" description="Disordered" evidence="1">
    <location>
        <begin position="1"/>
        <end position="65"/>
    </location>
</feature>
<keyword evidence="2" id="KW-0472">Membrane</keyword>
<reference evidence="4" key="1">
    <citation type="submission" date="2025-08" db="UniProtKB">
        <authorList>
            <consortium name="RefSeq"/>
        </authorList>
    </citation>
    <scope>IDENTIFICATION</scope>
    <source>
        <tissue evidence="4">Tentacle</tissue>
    </source>
</reference>
<dbReference type="Proteomes" id="UP000515163">
    <property type="component" value="Unplaced"/>
</dbReference>
<proteinExistence type="predicted"/>
<keyword evidence="2" id="KW-0812">Transmembrane</keyword>
<dbReference type="PANTHER" id="PTHR31751">
    <property type="entry name" value="SI:CH211-108C17.2-RELATED-RELATED"/>
    <property type="match status" value="1"/>
</dbReference>
<protein>
    <submittedName>
        <fullName evidence="4">Uncharacterized protein LOC116297282</fullName>
    </submittedName>
</protein>
<dbReference type="OrthoDB" id="5967653at2759"/>
<feature type="transmembrane region" description="Helical" evidence="2">
    <location>
        <begin position="220"/>
        <end position="239"/>
    </location>
</feature>
<evidence type="ECO:0000313" key="4">
    <source>
        <dbReference type="RefSeq" id="XP_031561344.1"/>
    </source>
</evidence>
<dbReference type="GeneID" id="116297282"/>
<evidence type="ECO:0000256" key="1">
    <source>
        <dbReference type="SAM" id="MobiDB-lite"/>
    </source>
</evidence>
<sequence length="266" mass="30099">MLSDDQEDMSDEYDEEMKEEIEDEVKKVMECTDDAPIEDEPADGIEIDDDSDSDKENVNDRLRTDGKDCRQQPKAIVFLSHLLMLFQICHLCKSPNPSVSTIQSGTMVTVETKCKSCEKTNVWSSQPLLIGKFPAGNILLSFAILTAGASVKKVLQVLRHINILIYNESTYYYHQKHLLLPSIVTFWRSYQRNIFNQLDGVPVELAGDGRHDSMGHSAKYGTYTIFCCTIGLIINIVLVQVSSMSPKSLFITQRHVIDHFILCVMN</sequence>
<feature type="compositionally biased region" description="Acidic residues" evidence="1">
    <location>
        <begin position="1"/>
        <end position="23"/>
    </location>
</feature>
<feature type="compositionally biased region" description="Basic and acidic residues" evidence="1">
    <location>
        <begin position="54"/>
        <end position="65"/>
    </location>
</feature>
<evidence type="ECO:0000256" key="2">
    <source>
        <dbReference type="SAM" id="Phobius"/>
    </source>
</evidence>
<feature type="non-terminal residue" evidence="4">
    <location>
        <position position="266"/>
    </location>
</feature>
<keyword evidence="2" id="KW-1133">Transmembrane helix</keyword>
<feature type="compositionally biased region" description="Acidic residues" evidence="1">
    <location>
        <begin position="31"/>
        <end position="53"/>
    </location>
</feature>
<dbReference type="PANTHER" id="PTHR31751:SF40">
    <property type="match status" value="1"/>
</dbReference>
<dbReference type="InParanoid" id="A0A6P8HYA1"/>
<evidence type="ECO:0000313" key="3">
    <source>
        <dbReference type="Proteomes" id="UP000515163"/>
    </source>
</evidence>
<name>A0A6P8HYA1_ACTTE</name>
<dbReference type="AlphaFoldDB" id="A0A6P8HYA1"/>
<dbReference type="KEGG" id="aten:116297282"/>
<accession>A0A6P8HYA1</accession>
<organism evidence="3 4">
    <name type="scientific">Actinia tenebrosa</name>
    <name type="common">Australian red waratah sea anemone</name>
    <dbReference type="NCBI Taxonomy" id="6105"/>
    <lineage>
        <taxon>Eukaryota</taxon>
        <taxon>Metazoa</taxon>
        <taxon>Cnidaria</taxon>
        <taxon>Anthozoa</taxon>
        <taxon>Hexacorallia</taxon>
        <taxon>Actiniaria</taxon>
        <taxon>Actiniidae</taxon>
        <taxon>Actinia</taxon>
    </lineage>
</organism>